<protein>
    <submittedName>
        <fullName evidence="1">Alternative protein F13B</fullName>
    </submittedName>
</protein>
<reference evidence="1" key="1">
    <citation type="journal article" date="2013" name="PLoS ONE">
        <title>Direct detection of alternative open reading frames translation products in human significantly expands the proteome.</title>
        <authorList>
            <person name="Vanderperre B."/>
            <person name="Lucier J.-F."/>
            <person name="Motard J."/>
            <person name="Tremblay G."/>
            <person name="Vanderperre S."/>
            <person name="Wisztorski M."/>
            <person name="Salzet M."/>
            <person name="Boisvert F.-M."/>
            <person name="Roucou X."/>
        </authorList>
    </citation>
    <scope>NUCLEOTIDE SEQUENCE</scope>
</reference>
<organism evidence="1">
    <name type="scientific">Homo sapiens</name>
    <name type="common">Human</name>
    <dbReference type="NCBI Taxonomy" id="9606"/>
    <lineage>
        <taxon>Eukaryota</taxon>
        <taxon>Metazoa</taxon>
        <taxon>Chordata</taxon>
        <taxon>Craniata</taxon>
        <taxon>Vertebrata</taxon>
        <taxon>Euteleostomi</taxon>
        <taxon>Mammalia</taxon>
        <taxon>Eutheria</taxon>
        <taxon>Euarchontoglires</taxon>
        <taxon>Primates</taxon>
        <taxon>Haplorrhini</taxon>
        <taxon>Catarrhini</taxon>
        <taxon>Hominidae</taxon>
        <taxon>Homo</taxon>
    </lineage>
</organism>
<accession>L8E7P0</accession>
<dbReference type="OrthoDB" id="9984531at2759"/>
<dbReference type="EMBL" id="HF583662">
    <property type="protein sequence ID" value="CCQ43159.1"/>
    <property type="molecule type" value="Genomic_DNA"/>
</dbReference>
<evidence type="ECO:0000313" key="1">
    <source>
        <dbReference type="EMBL" id="CCQ43159.1"/>
    </source>
</evidence>
<name>L8E7P0_HUMAN</name>
<sequence length="56" mass="6586">MVALQGTKPLEGRMKKWFNVSLMDGLLNQPVGKNMKHVWLLNYIMEIIPQHRKHSK</sequence>
<gene>
    <name evidence="1" type="primary">F13B</name>
</gene>
<dbReference type="AlphaFoldDB" id="L8E7P0"/>
<proteinExistence type="predicted"/>